<dbReference type="AlphaFoldDB" id="A0A917WYT4"/>
<protein>
    <submittedName>
        <fullName evidence="1">OsmC family protein</fullName>
    </submittedName>
</protein>
<dbReference type="InterPro" id="IPR015946">
    <property type="entry name" value="KH_dom-like_a/b"/>
</dbReference>
<evidence type="ECO:0000313" key="2">
    <source>
        <dbReference type="Proteomes" id="UP000618460"/>
    </source>
</evidence>
<dbReference type="Proteomes" id="UP000618460">
    <property type="component" value="Unassembled WGS sequence"/>
</dbReference>
<name>A0A917WYT4_9BACI</name>
<keyword evidence="2" id="KW-1185">Reference proteome</keyword>
<dbReference type="Gene3D" id="3.30.300.20">
    <property type="match status" value="1"/>
</dbReference>
<dbReference type="SUPFAM" id="SSF82784">
    <property type="entry name" value="OsmC-like"/>
    <property type="match status" value="1"/>
</dbReference>
<gene>
    <name evidence="1" type="ORF">GCM10011351_30150</name>
</gene>
<dbReference type="InterPro" id="IPR003718">
    <property type="entry name" value="OsmC/Ohr_fam"/>
</dbReference>
<reference evidence="1" key="2">
    <citation type="submission" date="2020-09" db="EMBL/GenBank/DDBJ databases">
        <authorList>
            <person name="Sun Q."/>
            <person name="Zhou Y."/>
        </authorList>
    </citation>
    <scope>NUCLEOTIDE SEQUENCE</scope>
    <source>
        <strain evidence="1">CGMCC 1.6333</strain>
    </source>
</reference>
<dbReference type="InterPro" id="IPR052924">
    <property type="entry name" value="OsmC/Ohr_hydroprdx_reductase"/>
</dbReference>
<reference evidence="1" key="1">
    <citation type="journal article" date="2014" name="Int. J. Syst. Evol. Microbiol.">
        <title>Complete genome sequence of Corynebacterium casei LMG S-19264T (=DSM 44701T), isolated from a smear-ripened cheese.</title>
        <authorList>
            <consortium name="US DOE Joint Genome Institute (JGI-PGF)"/>
            <person name="Walter F."/>
            <person name="Albersmeier A."/>
            <person name="Kalinowski J."/>
            <person name="Ruckert C."/>
        </authorList>
    </citation>
    <scope>NUCLEOTIDE SEQUENCE</scope>
    <source>
        <strain evidence="1">CGMCC 1.6333</strain>
    </source>
</reference>
<comment type="caution">
    <text evidence="1">The sequence shown here is derived from an EMBL/GenBank/DDBJ whole genome shotgun (WGS) entry which is preliminary data.</text>
</comment>
<evidence type="ECO:0000313" key="1">
    <source>
        <dbReference type="EMBL" id="GGM42039.1"/>
    </source>
</evidence>
<accession>A0A917WYT4</accession>
<dbReference type="Pfam" id="PF02566">
    <property type="entry name" value="OsmC"/>
    <property type="match status" value="1"/>
</dbReference>
<dbReference type="OrthoDB" id="1433018at2"/>
<dbReference type="EMBL" id="BMLG01000028">
    <property type="protein sequence ID" value="GGM42039.1"/>
    <property type="molecule type" value="Genomic_DNA"/>
</dbReference>
<dbReference type="InterPro" id="IPR036102">
    <property type="entry name" value="OsmC/Ohrsf"/>
</dbReference>
<proteinExistence type="predicted"/>
<dbReference type="PANTHER" id="PTHR35368:SF1">
    <property type="entry name" value="HYDROPEROXIDE REDUCTASE"/>
    <property type="match status" value="1"/>
</dbReference>
<organism evidence="1 2">
    <name type="scientific">Paraliobacillus quinghaiensis</name>
    <dbReference type="NCBI Taxonomy" id="470815"/>
    <lineage>
        <taxon>Bacteria</taxon>
        <taxon>Bacillati</taxon>
        <taxon>Bacillota</taxon>
        <taxon>Bacilli</taxon>
        <taxon>Bacillales</taxon>
        <taxon>Bacillaceae</taxon>
        <taxon>Paraliobacillus</taxon>
    </lineage>
</organism>
<sequence length="155" mass="17626">MTEVANKHVRAIHAYSNRIGALKNENKVRDFTFTIDEPEKLGGTNEAPTPMEYILGSFNGCILIVIEMIAKEMKFSFNGFTAETTGEIDRRGFLGTAPVSPHFQHVINTVRFDTDESIETINLVKKQVEKRCPAYNLFKDAGIEIELNWKKEEEE</sequence>
<dbReference type="PANTHER" id="PTHR35368">
    <property type="entry name" value="HYDROPEROXIDE REDUCTASE"/>
    <property type="match status" value="1"/>
</dbReference>
<dbReference type="RefSeq" id="WP_117157049.1">
    <property type="nucleotide sequence ID" value="NZ_BMLG01000028.1"/>
</dbReference>